<dbReference type="Proteomes" id="UP001284601">
    <property type="component" value="Unassembled WGS sequence"/>
</dbReference>
<dbReference type="Gene3D" id="3.40.640.10">
    <property type="entry name" value="Type I PLP-dependent aspartate aminotransferase-like (Major domain)"/>
    <property type="match status" value="1"/>
</dbReference>
<dbReference type="InterPro" id="IPR015421">
    <property type="entry name" value="PyrdxlP-dep_Trfase_major"/>
</dbReference>
<dbReference type="EMBL" id="JAWSTH010000045">
    <property type="protein sequence ID" value="MDW5596021.1"/>
    <property type="molecule type" value="Genomic_DNA"/>
</dbReference>
<evidence type="ECO:0000256" key="1">
    <source>
        <dbReference type="ARBA" id="ARBA00022576"/>
    </source>
</evidence>
<dbReference type="CDD" id="cd00609">
    <property type="entry name" value="AAT_like"/>
    <property type="match status" value="1"/>
</dbReference>
<evidence type="ECO:0000259" key="4">
    <source>
        <dbReference type="Pfam" id="PF00155"/>
    </source>
</evidence>
<dbReference type="Pfam" id="PF00155">
    <property type="entry name" value="Aminotran_1_2"/>
    <property type="match status" value="1"/>
</dbReference>
<feature type="domain" description="Aminotransferase class I/classII large" evidence="4">
    <location>
        <begin position="39"/>
        <end position="352"/>
    </location>
</feature>
<keyword evidence="1 5" id="KW-0032">Aminotransferase</keyword>
<dbReference type="InterPro" id="IPR015422">
    <property type="entry name" value="PyrdxlP-dep_Trfase_small"/>
</dbReference>
<dbReference type="PANTHER" id="PTHR43643:SF3">
    <property type="entry name" value="HISTIDINOL-PHOSPHATE AMINOTRANSFERASE"/>
    <property type="match status" value="1"/>
</dbReference>
<reference evidence="5 6" key="2">
    <citation type="submission" date="2023-10" db="EMBL/GenBank/DDBJ databases">
        <authorList>
            <person name="Han X.F."/>
        </authorList>
    </citation>
    <scope>NUCLEOTIDE SEQUENCE [LARGE SCALE GENOMIC DNA]</scope>
    <source>
        <strain evidence="5 6">KCTC 39840</strain>
    </source>
</reference>
<keyword evidence="6" id="KW-1185">Reference proteome</keyword>
<organism evidence="5 6">
    <name type="scientific">Conexibacter stalactiti</name>
    <dbReference type="NCBI Taxonomy" id="1940611"/>
    <lineage>
        <taxon>Bacteria</taxon>
        <taxon>Bacillati</taxon>
        <taxon>Actinomycetota</taxon>
        <taxon>Thermoleophilia</taxon>
        <taxon>Solirubrobacterales</taxon>
        <taxon>Conexibacteraceae</taxon>
        <taxon>Conexibacter</taxon>
    </lineage>
</organism>
<sequence length="356" mass="38282">MTDEEVTEQLREQSAEARRKALATVEAVDLSQTTWHELPHPDVVAAVTFAARGTLNVAPDPTAEDVRRELARRLAVEPNRIAVGNGAGQLLSSATRALVKPGEELLIPWPSYGLYPLMAQRAGARAVPVPHGHDVERLLAAVTPRTRAIVLCNPNDPTGSYLTPARLRELLDALPEQVSLLLDEALIDYVADPGAAAASLALLDDHPRLLVFRTFSKIYGLAGLRCGYVIGSRGAEQLVAQLAPELGVGTPVQAGVLEAIRVCEPQVAQRRATVLAERARMLELLHELPLDAAASEANFLWLRAPGLSDQELAARLRRGGVIVTAGSAVGDEEHVRATIQAPFHAERLLEAARTAF</sequence>
<keyword evidence="2" id="KW-0808">Transferase</keyword>
<dbReference type="InterPro" id="IPR015424">
    <property type="entry name" value="PyrdxlP-dep_Trfase"/>
</dbReference>
<dbReference type="PANTHER" id="PTHR43643">
    <property type="entry name" value="HISTIDINOL-PHOSPHATE AMINOTRANSFERASE 2"/>
    <property type="match status" value="1"/>
</dbReference>
<dbReference type="InterPro" id="IPR050106">
    <property type="entry name" value="HistidinolP_aminotransfase"/>
</dbReference>
<dbReference type="GO" id="GO:0008483">
    <property type="term" value="F:transaminase activity"/>
    <property type="evidence" value="ECO:0007669"/>
    <property type="project" value="UniProtKB-KW"/>
</dbReference>
<keyword evidence="3" id="KW-0663">Pyridoxal phosphate</keyword>
<comment type="caution">
    <text evidence="5">The sequence shown here is derived from an EMBL/GenBank/DDBJ whole genome shotgun (WGS) entry which is preliminary data.</text>
</comment>
<evidence type="ECO:0000256" key="3">
    <source>
        <dbReference type="ARBA" id="ARBA00022898"/>
    </source>
</evidence>
<dbReference type="Gene3D" id="3.90.1150.10">
    <property type="entry name" value="Aspartate Aminotransferase, domain 1"/>
    <property type="match status" value="1"/>
</dbReference>
<accession>A0ABU4HRV6</accession>
<evidence type="ECO:0000313" key="6">
    <source>
        <dbReference type="Proteomes" id="UP001284601"/>
    </source>
</evidence>
<proteinExistence type="predicted"/>
<reference evidence="6" key="1">
    <citation type="submission" date="2023-07" db="EMBL/GenBank/DDBJ databases">
        <title>Conexibacter stalactiti sp. nov., isolated from stalactites in a lava cave and emended description of the genus Conexibacter.</title>
        <authorList>
            <person name="Lee S.D."/>
        </authorList>
    </citation>
    <scope>NUCLEOTIDE SEQUENCE [LARGE SCALE GENOMIC DNA]</scope>
    <source>
        <strain evidence="6">KCTC 39840</strain>
    </source>
</reference>
<dbReference type="InterPro" id="IPR004839">
    <property type="entry name" value="Aminotransferase_I/II_large"/>
</dbReference>
<name>A0ABU4HRV6_9ACTN</name>
<protein>
    <submittedName>
        <fullName evidence="5">Aminotransferase class I/II-fold pyridoxal phosphate-dependent enzyme</fullName>
    </submittedName>
</protein>
<evidence type="ECO:0000256" key="2">
    <source>
        <dbReference type="ARBA" id="ARBA00022679"/>
    </source>
</evidence>
<gene>
    <name evidence="5" type="ORF">R7226_16855</name>
</gene>
<evidence type="ECO:0000313" key="5">
    <source>
        <dbReference type="EMBL" id="MDW5596021.1"/>
    </source>
</evidence>
<dbReference type="SUPFAM" id="SSF53383">
    <property type="entry name" value="PLP-dependent transferases"/>
    <property type="match status" value="1"/>
</dbReference>